<proteinExistence type="predicted"/>
<dbReference type="AlphaFoldDB" id="A0A8H6XGY5"/>
<comment type="caution">
    <text evidence="2">The sequence shown here is derived from an EMBL/GenBank/DDBJ whole genome shotgun (WGS) entry which is preliminary data.</text>
</comment>
<keyword evidence="3" id="KW-1185">Reference proteome</keyword>
<evidence type="ECO:0000313" key="3">
    <source>
        <dbReference type="Proteomes" id="UP000620124"/>
    </source>
</evidence>
<dbReference type="OrthoDB" id="3349613at2759"/>
<sequence>MALRRIFTSMLRRRSSLKRSRFTHPSMFQTKPVVVQTSNFGGAQGTPFNDNNAATNFPNTDPGLTIDPMHPIKQIDIYAGWVVDTISTTYRLSDGTTKVMKRGSNQTAANLHSVVLKDNEIISQICGFAGPYQYYNNSLLIQLQLVIFDTQTGAVRVAGPFGGLNGLASGQLFSVSNPMALAGFETAGSPQTGISGLSIVKNNMAE</sequence>
<feature type="domain" description="Jacalin-type lectin" evidence="1">
    <location>
        <begin position="39"/>
        <end position="184"/>
    </location>
</feature>
<name>A0A8H6XGY5_9AGAR</name>
<dbReference type="Pfam" id="PF01419">
    <property type="entry name" value="Jacalin"/>
    <property type="match status" value="1"/>
</dbReference>
<dbReference type="InterPro" id="IPR036404">
    <property type="entry name" value="Jacalin-like_lectin_dom_sf"/>
</dbReference>
<dbReference type="EMBL" id="JACAZI010000018">
    <property type="protein sequence ID" value="KAF7341310.1"/>
    <property type="molecule type" value="Genomic_DNA"/>
</dbReference>
<dbReference type="SUPFAM" id="SSF51101">
    <property type="entry name" value="Mannose-binding lectins"/>
    <property type="match status" value="1"/>
</dbReference>
<dbReference type="Proteomes" id="UP000620124">
    <property type="component" value="Unassembled WGS sequence"/>
</dbReference>
<organism evidence="2 3">
    <name type="scientific">Mycena venus</name>
    <dbReference type="NCBI Taxonomy" id="2733690"/>
    <lineage>
        <taxon>Eukaryota</taxon>
        <taxon>Fungi</taxon>
        <taxon>Dikarya</taxon>
        <taxon>Basidiomycota</taxon>
        <taxon>Agaricomycotina</taxon>
        <taxon>Agaricomycetes</taxon>
        <taxon>Agaricomycetidae</taxon>
        <taxon>Agaricales</taxon>
        <taxon>Marasmiineae</taxon>
        <taxon>Mycenaceae</taxon>
        <taxon>Mycena</taxon>
    </lineage>
</organism>
<dbReference type="InterPro" id="IPR001229">
    <property type="entry name" value="Jacalin-like_lectin_dom"/>
</dbReference>
<protein>
    <submittedName>
        <fullName evidence="2">Lectin</fullName>
    </submittedName>
</protein>
<dbReference type="Gene3D" id="2.100.10.30">
    <property type="entry name" value="Jacalin-like lectin domain"/>
    <property type="match status" value="1"/>
</dbReference>
<reference evidence="2" key="1">
    <citation type="submission" date="2020-05" db="EMBL/GenBank/DDBJ databases">
        <title>Mycena genomes resolve the evolution of fungal bioluminescence.</title>
        <authorList>
            <person name="Tsai I.J."/>
        </authorList>
    </citation>
    <scope>NUCLEOTIDE SEQUENCE</scope>
    <source>
        <strain evidence="2">CCC161011</strain>
    </source>
</reference>
<evidence type="ECO:0000259" key="1">
    <source>
        <dbReference type="Pfam" id="PF01419"/>
    </source>
</evidence>
<accession>A0A8H6XGY5</accession>
<evidence type="ECO:0000313" key="2">
    <source>
        <dbReference type="EMBL" id="KAF7341310.1"/>
    </source>
</evidence>
<gene>
    <name evidence="2" type="ORF">MVEN_01867300</name>
</gene>